<protein>
    <submittedName>
        <fullName evidence="4">Spore germination protein</fullName>
    </submittedName>
</protein>
<name>A0A9D1H5J8_9FIRM</name>
<evidence type="ECO:0000313" key="4">
    <source>
        <dbReference type="EMBL" id="HIT93616.1"/>
    </source>
</evidence>
<dbReference type="Proteomes" id="UP000824160">
    <property type="component" value="Unassembled WGS sequence"/>
</dbReference>
<dbReference type="PIRSF" id="PIRSF005690">
    <property type="entry name" value="GerBA"/>
    <property type="match status" value="1"/>
</dbReference>
<organism evidence="4 5">
    <name type="scientific">Candidatus Faecivivens stercoripullorum</name>
    <dbReference type="NCBI Taxonomy" id="2840805"/>
    <lineage>
        <taxon>Bacteria</taxon>
        <taxon>Bacillati</taxon>
        <taxon>Bacillota</taxon>
        <taxon>Clostridia</taxon>
        <taxon>Eubacteriales</taxon>
        <taxon>Oscillospiraceae</taxon>
        <taxon>Oscillospiraceae incertae sedis</taxon>
        <taxon>Candidatus Faecivivens</taxon>
    </lineage>
</organism>
<dbReference type="InterPro" id="IPR004995">
    <property type="entry name" value="Spore_Ger"/>
</dbReference>
<gene>
    <name evidence="4" type="ORF">IAC43_00365</name>
</gene>
<keyword evidence="3" id="KW-0812">Transmembrane</keyword>
<dbReference type="PANTHER" id="PTHR22550:SF9">
    <property type="entry name" value="STAGE V SPORULATION PROTEIN AF"/>
    <property type="match status" value="1"/>
</dbReference>
<dbReference type="AlphaFoldDB" id="A0A9D1H5J8"/>
<evidence type="ECO:0000256" key="1">
    <source>
        <dbReference type="ARBA" id="ARBA00005278"/>
    </source>
</evidence>
<feature type="transmembrane region" description="Helical" evidence="3">
    <location>
        <begin position="409"/>
        <end position="431"/>
    </location>
</feature>
<reference evidence="4" key="2">
    <citation type="journal article" date="2021" name="PeerJ">
        <title>Extensive microbial diversity within the chicken gut microbiome revealed by metagenomics and culture.</title>
        <authorList>
            <person name="Gilroy R."/>
            <person name="Ravi A."/>
            <person name="Getino M."/>
            <person name="Pursley I."/>
            <person name="Horton D.L."/>
            <person name="Alikhan N.F."/>
            <person name="Baker D."/>
            <person name="Gharbi K."/>
            <person name="Hall N."/>
            <person name="Watson M."/>
            <person name="Adriaenssens E.M."/>
            <person name="Foster-Nyarko E."/>
            <person name="Jarju S."/>
            <person name="Secka A."/>
            <person name="Antonio M."/>
            <person name="Oren A."/>
            <person name="Chaudhuri R.R."/>
            <person name="La Ragione R."/>
            <person name="Hildebrand F."/>
            <person name="Pallen M.J."/>
        </authorList>
    </citation>
    <scope>NUCLEOTIDE SEQUENCE</scope>
    <source>
        <strain evidence="4">ChiBcec7-5410</strain>
    </source>
</reference>
<keyword evidence="3" id="KW-1133">Transmembrane helix</keyword>
<dbReference type="GO" id="GO:0009847">
    <property type="term" value="P:spore germination"/>
    <property type="evidence" value="ECO:0007669"/>
    <property type="project" value="InterPro"/>
</dbReference>
<dbReference type="Pfam" id="PF03323">
    <property type="entry name" value="GerA"/>
    <property type="match status" value="1"/>
</dbReference>
<comment type="caution">
    <text evidence="4">The sequence shown here is derived from an EMBL/GenBank/DDBJ whole genome shotgun (WGS) entry which is preliminary data.</text>
</comment>
<comment type="similarity">
    <text evidence="1">Belongs to the GerABKA family.</text>
</comment>
<dbReference type="GO" id="GO:0016020">
    <property type="term" value="C:membrane"/>
    <property type="evidence" value="ECO:0007669"/>
    <property type="project" value="InterPro"/>
</dbReference>
<accession>A0A9D1H5J8</accession>
<proteinExistence type="inferred from homology"/>
<sequence>MNQELPHTFNQQRKLLDDILRVESSFDMLARPLEIAGKEARLYYINGFIRSEIMEEVIAFLLRMPGDQAGKTATEFIRRNISNIDAQQETDCDKIVTGVLSGKLCLISAHFTGAVLIEARNYPARGVQEPDDDRALRGSRDSFVETIICNTALIRRRIRDPKLTMEAIQIGKTSRTDVVLCYIEGRADDQYLKKLRGQLSRIETDALTLGQQSLAERLVHSGFNPFPRFRYTERPDSAAASVLEGSVLVMVDTSPAVMILPVSFFQYSQDVNDFYFPPVVGSYLRLVRLSTVFVTLFFTPLWYLLTLHPEWLPPSLAFIYPEDPGPIPLFLQILLVEVVLDSLKLASLNTPNSLSQSLSVIGGLILGDFAIQVGWMTPEIVLYMAFVSIANFAQPSYELGYALKLWRMLLVILVAVADIWGLIGGIIWMGITVATTKTVGQTSYLYPLIPFNGRAMLRLLLRLPEDRPRMGKKPKSVK</sequence>
<evidence type="ECO:0000256" key="2">
    <source>
        <dbReference type="ARBA" id="ARBA00023136"/>
    </source>
</evidence>
<dbReference type="PANTHER" id="PTHR22550">
    <property type="entry name" value="SPORE GERMINATION PROTEIN"/>
    <property type="match status" value="1"/>
</dbReference>
<dbReference type="InterPro" id="IPR050768">
    <property type="entry name" value="UPF0353/GerABKA_families"/>
</dbReference>
<keyword evidence="2 3" id="KW-0472">Membrane</keyword>
<dbReference type="EMBL" id="DVLW01000013">
    <property type="protein sequence ID" value="HIT93616.1"/>
    <property type="molecule type" value="Genomic_DNA"/>
</dbReference>
<evidence type="ECO:0000313" key="5">
    <source>
        <dbReference type="Proteomes" id="UP000824160"/>
    </source>
</evidence>
<reference evidence="4" key="1">
    <citation type="submission" date="2020-10" db="EMBL/GenBank/DDBJ databases">
        <authorList>
            <person name="Gilroy R."/>
        </authorList>
    </citation>
    <scope>NUCLEOTIDE SEQUENCE</scope>
    <source>
        <strain evidence="4">ChiBcec7-5410</strain>
    </source>
</reference>
<evidence type="ECO:0000256" key="3">
    <source>
        <dbReference type="SAM" id="Phobius"/>
    </source>
</evidence>